<organism evidence="2">
    <name type="scientific">marine metagenome</name>
    <dbReference type="NCBI Taxonomy" id="408172"/>
    <lineage>
        <taxon>unclassified sequences</taxon>
        <taxon>metagenomes</taxon>
        <taxon>ecological metagenomes</taxon>
    </lineage>
</organism>
<reference evidence="2" key="1">
    <citation type="submission" date="2018-05" db="EMBL/GenBank/DDBJ databases">
        <authorList>
            <person name="Lanie J.A."/>
            <person name="Ng W.-L."/>
            <person name="Kazmierczak K.M."/>
            <person name="Andrzejewski T.M."/>
            <person name="Davidsen T.M."/>
            <person name="Wayne K.J."/>
            <person name="Tettelin H."/>
            <person name="Glass J.I."/>
            <person name="Rusch D."/>
            <person name="Podicherti R."/>
            <person name="Tsui H.-C.T."/>
            <person name="Winkler M.E."/>
        </authorList>
    </citation>
    <scope>NUCLEOTIDE SEQUENCE</scope>
</reference>
<sequence length="42" mass="4666">MEQTNPGYHPGLHDPKPTLPTWHQIPSVDVPVGKTTPDIAHR</sequence>
<evidence type="ECO:0000313" key="2">
    <source>
        <dbReference type="EMBL" id="SVC95499.1"/>
    </source>
</evidence>
<dbReference type="EMBL" id="UINC01120795">
    <property type="protein sequence ID" value="SVC95499.1"/>
    <property type="molecule type" value="Genomic_DNA"/>
</dbReference>
<accession>A0A382RCU4</accession>
<evidence type="ECO:0000256" key="1">
    <source>
        <dbReference type="SAM" id="MobiDB-lite"/>
    </source>
</evidence>
<dbReference type="AlphaFoldDB" id="A0A382RCU4"/>
<protein>
    <submittedName>
        <fullName evidence="2">Uncharacterized protein</fullName>
    </submittedName>
</protein>
<gene>
    <name evidence="2" type="ORF">METZ01_LOCUS348353</name>
</gene>
<name>A0A382RCU4_9ZZZZ</name>
<feature type="region of interest" description="Disordered" evidence="1">
    <location>
        <begin position="1"/>
        <end position="42"/>
    </location>
</feature>
<proteinExistence type="predicted"/>